<proteinExistence type="predicted"/>
<dbReference type="EMBL" id="CACVKT020007522">
    <property type="protein sequence ID" value="CAC5408311.1"/>
    <property type="molecule type" value="Genomic_DNA"/>
</dbReference>
<evidence type="ECO:0000313" key="2">
    <source>
        <dbReference type="Proteomes" id="UP000507470"/>
    </source>
</evidence>
<sequence>MLYCRSRMKNQLLSKHHAFDYSSFGIIGRSFLWKRSWRSGPNYKLLTLNEWSSNYTKYKEQLDAENRTSVLTIRSFSESEVDIIYQCSYGFSSYDAVLQLTKHRYEYHPAKLVPVTLIVNRTHIYAIVTLEKVFPKPQCYAHAGEKDITQESLKVKSNHNGIFYKSIVDFKYMVDSQHHCVGLVAITCTIGTANTTLAKNMFSCHHNGKSL</sequence>
<dbReference type="AlphaFoldDB" id="A0A6J8DLD0"/>
<evidence type="ECO:0000313" key="1">
    <source>
        <dbReference type="EMBL" id="CAC5408311.1"/>
    </source>
</evidence>
<reference evidence="1 2" key="1">
    <citation type="submission" date="2020-06" db="EMBL/GenBank/DDBJ databases">
        <authorList>
            <person name="Li R."/>
            <person name="Bekaert M."/>
        </authorList>
    </citation>
    <scope>NUCLEOTIDE SEQUENCE [LARGE SCALE GENOMIC DNA]</scope>
    <source>
        <strain evidence="2">wild</strain>
    </source>
</reference>
<organism evidence="1 2">
    <name type="scientific">Mytilus coruscus</name>
    <name type="common">Sea mussel</name>
    <dbReference type="NCBI Taxonomy" id="42192"/>
    <lineage>
        <taxon>Eukaryota</taxon>
        <taxon>Metazoa</taxon>
        <taxon>Spiralia</taxon>
        <taxon>Lophotrochozoa</taxon>
        <taxon>Mollusca</taxon>
        <taxon>Bivalvia</taxon>
        <taxon>Autobranchia</taxon>
        <taxon>Pteriomorphia</taxon>
        <taxon>Mytilida</taxon>
        <taxon>Mytiloidea</taxon>
        <taxon>Mytilidae</taxon>
        <taxon>Mytilinae</taxon>
        <taxon>Mytilus</taxon>
    </lineage>
</organism>
<gene>
    <name evidence="1" type="ORF">MCOR_41718</name>
</gene>
<dbReference type="Proteomes" id="UP000507470">
    <property type="component" value="Unassembled WGS sequence"/>
</dbReference>
<dbReference type="OrthoDB" id="6125304at2759"/>
<accession>A0A6J8DLD0</accession>
<name>A0A6J8DLD0_MYTCO</name>
<protein>
    <submittedName>
        <fullName evidence="1">Uncharacterized protein</fullName>
    </submittedName>
</protein>
<keyword evidence="2" id="KW-1185">Reference proteome</keyword>